<dbReference type="RefSeq" id="WP_345765590.1">
    <property type="nucleotide sequence ID" value="NZ_CP154834.1"/>
</dbReference>
<gene>
    <name evidence="1" type="ORF">AAFP95_13565</name>
</gene>
<proteinExistence type="predicted"/>
<evidence type="ECO:0000313" key="2">
    <source>
        <dbReference type="Proteomes" id="UP001463665"/>
    </source>
</evidence>
<keyword evidence="2" id="KW-1185">Reference proteome</keyword>
<sequence>MLTKAGGCPTVYKKEYNAASSSKQRPVFNDYFPAGLSLPFKQITPDITRGYLIPPFQGWMNYLSGLKD</sequence>
<name>A0AAU6WJE9_9FLAO</name>
<protein>
    <submittedName>
        <fullName evidence="1">Uncharacterized protein</fullName>
    </submittedName>
</protein>
<evidence type="ECO:0000313" key="1">
    <source>
        <dbReference type="EMBL" id="XAO72885.1"/>
    </source>
</evidence>
<accession>A0AAU6WJE9</accession>
<dbReference type="Proteomes" id="UP001463665">
    <property type="component" value="Chromosome"/>
</dbReference>
<dbReference type="EMBL" id="CP154834">
    <property type="protein sequence ID" value="XAO72885.1"/>
    <property type="molecule type" value="Genomic_DNA"/>
</dbReference>
<organism evidence="1 2">
    <name type="scientific">Chryseobacterium endophyticum</name>
    <dbReference type="NCBI Taxonomy" id="1854762"/>
    <lineage>
        <taxon>Bacteria</taxon>
        <taxon>Pseudomonadati</taxon>
        <taxon>Bacteroidota</taxon>
        <taxon>Flavobacteriia</taxon>
        <taxon>Flavobacteriales</taxon>
        <taxon>Weeksellaceae</taxon>
        <taxon>Chryseobacterium group</taxon>
        <taxon>Chryseobacterium</taxon>
    </lineage>
</organism>
<reference evidence="1 2" key="1">
    <citation type="submission" date="2024-04" db="EMBL/GenBank/DDBJ databases">
        <title>Genome sequencing and assembly of rice foliar adapted Chryseobacterium endophyticum OsEnb-ALM-A6.</title>
        <authorList>
            <person name="Kumar S."/>
            <person name="Javed M."/>
            <person name="Chouhan V."/>
            <person name="Charishma K."/>
            <person name="Patel A."/>
            <person name="Kumar M."/>
            <person name="Sahu K.P."/>
            <person name="Kumar A."/>
        </authorList>
    </citation>
    <scope>NUCLEOTIDE SEQUENCE [LARGE SCALE GENOMIC DNA]</scope>
    <source>
        <strain evidence="1 2">OsEnb-ALM-A6</strain>
    </source>
</reference>
<dbReference type="AlphaFoldDB" id="A0AAU6WJE9"/>